<dbReference type="EMBL" id="JROU02002259">
    <property type="protein sequence ID" value="OEH73648.1"/>
    <property type="molecule type" value="Genomic_DNA"/>
</dbReference>
<proteinExistence type="inferred from homology"/>
<dbReference type="VEuPathDB" id="ToxoDB:cyc_01466"/>
<evidence type="ECO:0000256" key="3">
    <source>
        <dbReference type="ARBA" id="ARBA00023274"/>
    </source>
</evidence>
<reference evidence="5 6" key="1">
    <citation type="journal article" date="2016" name="BMC Genomics">
        <title>Comparative genomics reveals Cyclospora cayetanensis possesses coccidia-like metabolism and invasion components but unique surface antigens.</title>
        <authorList>
            <person name="Liu S."/>
            <person name="Wang L."/>
            <person name="Zheng H."/>
            <person name="Xu Z."/>
            <person name="Roellig D.M."/>
            <person name="Li N."/>
            <person name="Frace M.A."/>
            <person name="Tang K."/>
            <person name="Arrowood M.J."/>
            <person name="Moss D.M."/>
            <person name="Zhang L."/>
            <person name="Feng Y."/>
            <person name="Xiao L."/>
        </authorList>
    </citation>
    <scope>NUCLEOTIDE SEQUENCE [LARGE SCALE GENOMIC DNA]</scope>
    <source>
        <strain evidence="5 6">CHN_HEN01</strain>
    </source>
</reference>
<feature type="compositionally biased region" description="Basic residues" evidence="4">
    <location>
        <begin position="102"/>
        <end position="112"/>
    </location>
</feature>
<dbReference type="PANTHER" id="PTHR12934:SF11">
    <property type="entry name" value="LARGE RIBOSOMAL SUBUNIT PROTEIN UL15M"/>
    <property type="match status" value="1"/>
</dbReference>
<organism evidence="5 6">
    <name type="scientific">Cyclospora cayetanensis</name>
    <dbReference type="NCBI Taxonomy" id="88456"/>
    <lineage>
        <taxon>Eukaryota</taxon>
        <taxon>Sar</taxon>
        <taxon>Alveolata</taxon>
        <taxon>Apicomplexa</taxon>
        <taxon>Conoidasida</taxon>
        <taxon>Coccidia</taxon>
        <taxon>Eucoccidiorida</taxon>
        <taxon>Eimeriorina</taxon>
        <taxon>Eimeriidae</taxon>
        <taxon>Cyclospora</taxon>
    </lineage>
</organism>
<evidence type="ECO:0000256" key="4">
    <source>
        <dbReference type="SAM" id="MobiDB-lite"/>
    </source>
</evidence>
<feature type="region of interest" description="Disordered" evidence="4">
    <location>
        <begin position="151"/>
        <end position="186"/>
    </location>
</feature>
<dbReference type="GO" id="GO:0006412">
    <property type="term" value="P:translation"/>
    <property type="evidence" value="ECO:0007669"/>
    <property type="project" value="InterPro"/>
</dbReference>
<keyword evidence="2 5" id="KW-0689">Ribosomal protein</keyword>
<name>A0A1D3CR11_9EIME</name>
<dbReference type="VEuPathDB" id="ToxoDB:LOC34618470"/>
<dbReference type="GO" id="GO:0003735">
    <property type="term" value="F:structural constituent of ribosome"/>
    <property type="evidence" value="ECO:0007669"/>
    <property type="project" value="InterPro"/>
</dbReference>
<dbReference type="InParanoid" id="A0A1D3CR11"/>
<keyword evidence="3" id="KW-0687">Ribonucleoprotein</keyword>
<dbReference type="AlphaFoldDB" id="A0A1D3CR11"/>
<feature type="region of interest" description="Disordered" evidence="4">
    <location>
        <begin position="1"/>
        <end position="22"/>
    </location>
</feature>
<comment type="caution">
    <text evidence="5">The sequence shown here is derived from an EMBL/GenBank/DDBJ whole genome shotgun (WGS) entry which is preliminary data.</text>
</comment>
<protein>
    <submittedName>
        <fullName evidence="5">Ribosomal protein</fullName>
    </submittedName>
</protein>
<comment type="similarity">
    <text evidence="1">Belongs to the universal ribosomal protein uL15 family.</text>
</comment>
<dbReference type="GO" id="GO:0005762">
    <property type="term" value="C:mitochondrial large ribosomal subunit"/>
    <property type="evidence" value="ECO:0007669"/>
    <property type="project" value="TreeGrafter"/>
</dbReference>
<evidence type="ECO:0000256" key="2">
    <source>
        <dbReference type="ARBA" id="ARBA00022980"/>
    </source>
</evidence>
<dbReference type="SUPFAM" id="SSF52080">
    <property type="entry name" value="Ribosomal proteins L15p and L18e"/>
    <property type="match status" value="1"/>
</dbReference>
<feature type="region of interest" description="Disordered" evidence="4">
    <location>
        <begin position="86"/>
        <end position="135"/>
    </location>
</feature>
<evidence type="ECO:0000256" key="1">
    <source>
        <dbReference type="ARBA" id="ARBA00007320"/>
    </source>
</evidence>
<evidence type="ECO:0000313" key="5">
    <source>
        <dbReference type="EMBL" id="OEH73648.1"/>
    </source>
</evidence>
<keyword evidence="6" id="KW-1185">Reference proteome</keyword>
<dbReference type="InterPro" id="IPR036227">
    <property type="entry name" value="Ribosomal_uL15/eL18_sf"/>
</dbReference>
<gene>
    <name evidence="5" type="ORF">cyc_01466</name>
</gene>
<dbReference type="Proteomes" id="UP000095192">
    <property type="component" value="Unassembled WGS sequence"/>
</dbReference>
<dbReference type="FunCoup" id="A0A1D3CR11">
    <property type="interactions" value="85"/>
</dbReference>
<dbReference type="PANTHER" id="PTHR12934">
    <property type="entry name" value="50S RIBOSOMAL PROTEIN L15"/>
    <property type="match status" value="1"/>
</dbReference>
<dbReference type="InterPro" id="IPR005749">
    <property type="entry name" value="Ribosomal_uL15_bac-type"/>
</dbReference>
<accession>A0A1D3CR11</accession>
<sequence>MLGKEASSSVAKGGEGEASSAPLRGGRRRLRFVDRGALFESSSSSCSSDVIISCGTHGGGSLWREALDGEATRTLALPRSRRTAIQRKPLLPIEPRNLRQPGLRKKKRRRGRGDKSSAKGIRLKRDQQGRFKGPRSKTFEGEVLVGEGPCRLRGISSQKRERKSRDRGTGVRPIRTGSGKAGMRGCMGERGQATYRDAFSANGGLHLRKIPRFPITQRHLHDSRCVRVRNGVHLFNVNDYPFPYRISIEVASADQSAIDAVRRVGGEVRVVYRHPINLRAHIKPYKFDVLPKTARPGLEAVHFLEKLRARGCVVSYIKPQWMELEERRMQRELQELWAEAEVAAGAAAAAAPPRVADAEDLAVYRAKGLKSQDLKVVVVPSNGKAKQTDK</sequence>
<feature type="compositionally biased region" description="Basic and acidic residues" evidence="4">
    <location>
        <begin position="113"/>
        <end position="129"/>
    </location>
</feature>
<feature type="compositionally biased region" description="Polar residues" evidence="4">
    <location>
        <begin position="1"/>
        <end position="10"/>
    </location>
</feature>
<evidence type="ECO:0000313" key="6">
    <source>
        <dbReference type="Proteomes" id="UP000095192"/>
    </source>
</evidence>